<feature type="region of interest" description="Disordered" evidence="1">
    <location>
        <begin position="1"/>
        <end position="46"/>
    </location>
</feature>
<gene>
    <name evidence="2" type="ORF">R3P38DRAFT_3348600</name>
</gene>
<reference evidence="2 3" key="1">
    <citation type="journal article" date="2024" name="J Genomics">
        <title>Draft genome sequencing and assembly of Favolaschia claudopus CIRM-BRFM 2984 isolated from oak limbs.</title>
        <authorList>
            <person name="Navarro D."/>
            <person name="Drula E."/>
            <person name="Chaduli D."/>
            <person name="Cazenave R."/>
            <person name="Ahrendt S."/>
            <person name="Wang J."/>
            <person name="Lipzen A."/>
            <person name="Daum C."/>
            <person name="Barry K."/>
            <person name="Grigoriev I.V."/>
            <person name="Favel A."/>
            <person name="Rosso M.N."/>
            <person name="Martin F."/>
        </authorList>
    </citation>
    <scope>NUCLEOTIDE SEQUENCE [LARGE SCALE GENOMIC DNA]</scope>
    <source>
        <strain evidence="2 3">CIRM-BRFM 2984</strain>
    </source>
</reference>
<name>A0AAW0CVX6_9AGAR</name>
<evidence type="ECO:0000313" key="2">
    <source>
        <dbReference type="EMBL" id="KAK7042671.1"/>
    </source>
</evidence>
<dbReference type="EMBL" id="JAWWNJ010000013">
    <property type="protein sequence ID" value="KAK7042671.1"/>
    <property type="molecule type" value="Genomic_DNA"/>
</dbReference>
<feature type="compositionally biased region" description="Low complexity" evidence="1">
    <location>
        <begin position="19"/>
        <end position="28"/>
    </location>
</feature>
<accession>A0AAW0CVX6</accession>
<feature type="compositionally biased region" description="Polar residues" evidence="1">
    <location>
        <begin position="455"/>
        <end position="473"/>
    </location>
</feature>
<keyword evidence="3" id="KW-1185">Reference proteome</keyword>
<proteinExistence type="predicted"/>
<evidence type="ECO:0000256" key="1">
    <source>
        <dbReference type="SAM" id="MobiDB-lite"/>
    </source>
</evidence>
<feature type="region of interest" description="Disordered" evidence="1">
    <location>
        <begin position="253"/>
        <end position="274"/>
    </location>
</feature>
<comment type="caution">
    <text evidence="2">The sequence shown here is derived from an EMBL/GenBank/DDBJ whole genome shotgun (WGS) entry which is preliminary data.</text>
</comment>
<feature type="compositionally biased region" description="Basic and acidic residues" evidence="1">
    <location>
        <begin position="253"/>
        <end position="262"/>
    </location>
</feature>
<feature type="compositionally biased region" description="Polar residues" evidence="1">
    <location>
        <begin position="377"/>
        <end position="386"/>
    </location>
</feature>
<sequence>MSRVATHPSLGLYPRPYKSPDNASAHAASSDDPRQATLTAGTPWHRRRRSDVVDNCLRRVDTAVNDLRPEPSPGVAQHLARDRHIMQTPAHSGDASIHPPVPIPPPSISHFIAQRRHPLARTPFRNVRAMLAVKRIISYRDRGTPDDVHLNAEARITCTKTHRRQTTKRAKWWYPWGKTYHRMPLTSLSFSENDISEQILERDGGAAEFLSAERQCLAQILNLARPGRRRAMAPPDDAYDCSVDVDALSLSSYHEHPSRDGGVKVSPHGVPQQREDDAMDSICERMTANGDSVGSCMRHKRREISLCGREVQRRDRDGEAEVGKGKGQSILQLLTILHTPRARLTSSMWPKPTGYIESRGRRKKNDAELFAVADTTASVAREGNSSKSKRSKTCMAAKSKEDGYGGDWVRRERRECKREDDESQKREGGAGPVERKWRAERRRDKNAPCEIDFPASNSSSLEAPCPLQSQRPQHSGHCPGAESSRSTRLRSKVGENSLATNTPYLIEDSGVGRRC</sequence>
<dbReference type="Proteomes" id="UP001362999">
    <property type="component" value="Unassembled WGS sequence"/>
</dbReference>
<organism evidence="2 3">
    <name type="scientific">Favolaschia claudopus</name>
    <dbReference type="NCBI Taxonomy" id="2862362"/>
    <lineage>
        <taxon>Eukaryota</taxon>
        <taxon>Fungi</taxon>
        <taxon>Dikarya</taxon>
        <taxon>Basidiomycota</taxon>
        <taxon>Agaricomycotina</taxon>
        <taxon>Agaricomycetes</taxon>
        <taxon>Agaricomycetidae</taxon>
        <taxon>Agaricales</taxon>
        <taxon>Marasmiineae</taxon>
        <taxon>Mycenaceae</taxon>
        <taxon>Favolaschia</taxon>
    </lineage>
</organism>
<feature type="compositionally biased region" description="Basic and acidic residues" evidence="1">
    <location>
        <begin position="398"/>
        <end position="447"/>
    </location>
</feature>
<protein>
    <submittedName>
        <fullName evidence="2">Uncharacterized protein</fullName>
    </submittedName>
</protein>
<dbReference type="AlphaFoldDB" id="A0AAW0CVX6"/>
<evidence type="ECO:0000313" key="3">
    <source>
        <dbReference type="Proteomes" id="UP001362999"/>
    </source>
</evidence>
<feature type="region of interest" description="Disordered" evidence="1">
    <location>
        <begin position="377"/>
        <end position="494"/>
    </location>
</feature>